<protein>
    <submittedName>
        <fullName evidence="1">Uncharacterized protein</fullName>
    </submittedName>
</protein>
<accession>A0ACB8RJH7</accession>
<proteinExistence type="predicted"/>
<evidence type="ECO:0000313" key="2">
    <source>
        <dbReference type="Proteomes" id="UP000814033"/>
    </source>
</evidence>
<keyword evidence="2" id="KW-1185">Reference proteome</keyword>
<sequence length="826" mass="89413">MSASTSSSSTQPNPPKDFDLAEARHANTVRLRHAWEQLASRYTRGLDEDDIIDLPSLDIISDRGAVRSSNAKTRYGILAEADETSSDAGGAHTEGDDDELDEIDAFTSSSGLEDALKARTALRKALPPLRRREADLDPNDRSDLQDFLAAEQRRHEMFGNPDDDYEGVDLRDLVSEMERDEEEEEEAQVEARRLCGTGGDEQQTPPRSASRSRSRALSRTPPSRTGPRAASREGPKSIIANPAAKARGLSMTPSPYVLSLADNASEDELDGWEPDEPSYVYKPTKNRALPPFTPPRDEIEVIEIFDTPPSSPSPLPPSSPFALPPSSPSALPPSSPSALPPSSPSPLPPSSPQSSSPSLLPRSPSISRFSPPFLQLQTPPRSSSSIPAEIEHSTSRPKARPAYKGALREKSALLLKEAPSSRKKPPPPAGARAGPLTQPLSPSPSPVPHLNLKQLRKQTPKPSPARLPSHLPQPRTAVAPRMIPEVVIVSKTSLKGKERAFEGLPSPSPPKAKLSGPTKKIVPKAQTRPLPELSITNTSSPAKARPGPAIKRSAPSPKSTSAARKRKRVSSLPEESPPPLAGPSSHRRDVRRSEGPRQKSPQSLESLDDRPHYTSREWSHAPHDDLGSDDPERPRDRRSLSRASSVHNHYSDDYEPYHRARSSQPPPGAYPAPAPAHAQYLLAQAMQHLTYLISAGMGGGPPPGEQRAWPPIQPGSADYPPYWPQYDVRASPGPNRRRSAMKTPRPNGHRYTDGAQHAGSSSLPPSSPEPDDEEGTRDRRSMSRGRSRSRRVSFRLEGGAVVGGGSGEREEGVRGRRGQTPGPPGA</sequence>
<gene>
    <name evidence="1" type="ORF">FA95DRAFT_1545072</name>
</gene>
<dbReference type="Proteomes" id="UP000814033">
    <property type="component" value="Unassembled WGS sequence"/>
</dbReference>
<organism evidence="1 2">
    <name type="scientific">Auriscalpium vulgare</name>
    <dbReference type="NCBI Taxonomy" id="40419"/>
    <lineage>
        <taxon>Eukaryota</taxon>
        <taxon>Fungi</taxon>
        <taxon>Dikarya</taxon>
        <taxon>Basidiomycota</taxon>
        <taxon>Agaricomycotina</taxon>
        <taxon>Agaricomycetes</taxon>
        <taxon>Russulales</taxon>
        <taxon>Auriscalpiaceae</taxon>
        <taxon>Auriscalpium</taxon>
    </lineage>
</organism>
<reference evidence="1" key="1">
    <citation type="submission" date="2021-02" db="EMBL/GenBank/DDBJ databases">
        <authorList>
            <consortium name="DOE Joint Genome Institute"/>
            <person name="Ahrendt S."/>
            <person name="Looney B.P."/>
            <person name="Miyauchi S."/>
            <person name="Morin E."/>
            <person name="Drula E."/>
            <person name="Courty P.E."/>
            <person name="Chicoki N."/>
            <person name="Fauchery L."/>
            <person name="Kohler A."/>
            <person name="Kuo A."/>
            <person name="Labutti K."/>
            <person name="Pangilinan J."/>
            <person name="Lipzen A."/>
            <person name="Riley R."/>
            <person name="Andreopoulos W."/>
            <person name="He G."/>
            <person name="Johnson J."/>
            <person name="Barry K.W."/>
            <person name="Grigoriev I.V."/>
            <person name="Nagy L."/>
            <person name="Hibbett D."/>
            <person name="Henrissat B."/>
            <person name="Matheny P.B."/>
            <person name="Labbe J."/>
            <person name="Martin F."/>
        </authorList>
    </citation>
    <scope>NUCLEOTIDE SEQUENCE</scope>
    <source>
        <strain evidence="1">FP105234-sp</strain>
    </source>
</reference>
<dbReference type="EMBL" id="MU275984">
    <property type="protein sequence ID" value="KAI0044394.1"/>
    <property type="molecule type" value="Genomic_DNA"/>
</dbReference>
<name>A0ACB8RJH7_9AGAM</name>
<evidence type="ECO:0000313" key="1">
    <source>
        <dbReference type="EMBL" id="KAI0044394.1"/>
    </source>
</evidence>
<comment type="caution">
    <text evidence="1">The sequence shown here is derived from an EMBL/GenBank/DDBJ whole genome shotgun (WGS) entry which is preliminary data.</text>
</comment>
<reference evidence="1" key="2">
    <citation type="journal article" date="2022" name="New Phytol.">
        <title>Evolutionary transition to the ectomycorrhizal habit in the genomes of a hyperdiverse lineage of mushroom-forming fungi.</title>
        <authorList>
            <person name="Looney B."/>
            <person name="Miyauchi S."/>
            <person name="Morin E."/>
            <person name="Drula E."/>
            <person name="Courty P.E."/>
            <person name="Kohler A."/>
            <person name="Kuo A."/>
            <person name="LaButti K."/>
            <person name="Pangilinan J."/>
            <person name="Lipzen A."/>
            <person name="Riley R."/>
            <person name="Andreopoulos W."/>
            <person name="He G."/>
            <person name="Johnson J."/>
            <person name="Nolan M."/>
            <person name="Tritt A."/>
            <person name="Barry K.W."/>
            <person name="Grigoriev I.V."/>
            <person name="Nagy L.G."/>
            <person name="Hibbett D."/>
            <person name="Henrissat B."/>
            <person name="Matheny P.B."/>
            <person name="Labbe J."/>
            <person name="Martin F.M."/>
        </authorList>
    </citation>
    <scope>NUCLEOTIDE SEQUENCE</scope>
    <source>
        <strain evidence="1">FP105234-sp</strain>
    </source>
</reference>